<dbReference type="Proteomes" id="UP000593560">
    <property type="component" value="Unassembled WGS sequence"/>
</dbReference>
<evidence type="ECO:0000256" key="3">
    <source>
        <dbReference type="ARBA" id="ARBA00023015"/>
    </source>
</evidence>
<evidence type="ECO:0000256" key="5">
    <source>
        <dbReference type="ARBA" id="ARBA00023163"/>
    </source>
</evidence>
<proteinExistence type="predicted"/>
<accession>A0A7J9H1J7</accession>
<evidence type="ECO:0000256" key="2">
    <source>
        <dbReference type="ARBA" id="ARBA00022737"/>
    </source>
</evidence>
<dbReference type="AlphaFoldDB" id="A0A7J9H1J7"/>
<dbReference type="OrthoDB" id="2143914at2759"/>
<sequence length="368" mass="40243">MSLPNLNNDFDCCSGVVKEMSFLAPPPILSPSVERDSTNPQIGFQIPSSLMEQHNKCLSFEPLESRGTMRAAACYGKDGVLGDEKKGLALNLGVEVDDVSNKNSGAVGGTKIVHTKLCSRGHWRPAEDAKLKELVAQYGAQNWNLIAEHLEGRSGKSCRLRWFNQLDPRINRRAFSDEEEERLLSAHRVYGNKWAMISRLFPGRTDNAQSSFYRRRKPCSSSFASQAVPKGLDVTFQNNACSDQSTISSNIDESASTCTDLCLTPSSAEVPLGFFSSFSPVLQMGPSRTKENGDFGKLYGSGNVLYQQQEPMGVANGVDQSTHSSDSEVTAAESVGTNKTNYSIESEDGNEKKIHNMRFIDFLGVGAS</sequence>
<dbReference type="CDD" id="cd00167">
    <property type="entry name" value="SANT"/>
    <property type="match status" value="2"/>
</dbReference>
<dbReference type="InterPro" id="IPR001005">
    <property type="entry name" value="SANT/Myb"/>
</dbReference>
<dbReference type="GO" id="GO:0000981">
    <property type="term" value="F:DNA-binding transcription factor activity, RNA polymerase II-specific"/>
    <property type="evidence" value="ECO:0007669"/>
    <property type="project" value="TreeGrafter"/>
</dbReference>
<evidence type="ECO:0000259" key="8">
    <source>
        <dbReference type="PROSITE" id="PS50090"/>
    </source>
</evidence>
<dbReference type="FunFam" id="1.10.10.60:FF:000060">
    <property type="entry name" value="MYB transcription factor"/>
    <property type="match status" value="1"/>
</dbReference>
<keyword evidence="11" id="KW-1185">Reference proteome</keyword>
<organism evidence="10 11">
    <name type="scientific">Gossypium harknessii</name>
    <dbReference type="NCBI Taxonomy" id="34285"/>
    <lineage>
        <taxon>Eukaryota</taxon>
        <taxon>Viridiplantae</taxon>
        <taxon>Streptophyta</taxon>
        <taxon>Embryophyta</taxon>
        <taxon>Tracheophyta</taxon>
        <taxon>Spermatophyta</taxon>
        <taxon>Magnoliopsida</taxon>
        <taxon>eudicotyledons</taxon>
        <taxon>Gunneridae</taxon>
        <taxon>Pentapetalae</taxon>
        <taxon>rosids</taxon>
        <taxon>malvids</taxon>
        <taxon>Malvales</taxon>
        <taxon>Malvaceae</taxon>
        <taxon>Malvoideae</taxon>
        <taxon>Gossypium</taxon>
    </lineage>
</organism>
<dbReference type="SUPFAM" id="SSF46689">
    <property type="entry name" value="Homeodomain-like"/>
    <property type="match status" value="1"/>
</dbReference>
<feature type="domain" description="HTH myb-type" evidence="9">
    <location>
        <begin position="115"/>
        <end position="170"/>
    </location>
</feature>
<keyword evidence="5" id="KW-0804">Transcription</keyword>
<evidence type="ECO:0000259" key="9">
    <source>
        <dbReference type="PROSITE" id="PS51294"/>
    </source>
</evidence>
<feature type="compositionally biased region" description="Polar residues" evidence="7">
    <location>
        <begin position="318"/>
        <end position="328"/>
    </location>
</feature>
<keyword evidence="4" id="KW-0238">DNA-binding</keyword>
<dbReference type="InterPro" id="IPR050560">
    <property type="entry name" value="MYB_TF"/>
</dbReference>
<evidence type="ECO:0000256" key="6">
    <source>
        <dbReference type="ARBA" id="ARBA00023242"/>
    </source>
</evidence>
<reference evidence="10 11" key="1">
    <citation type="journal article" date="2019" name="Genome Biol. Evol.">
        <title>Insights into the evolution of the New World diploid cottons (Gossypium, subgenus Houzingenia) based on genome sequencing.</title>
        <authorList>
            <person name="Grover C.E."/>
            <person name="Arick M.A. 2nd"/>
            <person name="Thrash A."/>
            <person name="Conover J.L."/>
            <person name="Sanders W.S."/>
            <person name="Peterson D.G."/>
            <person name="Frelichowski J.E."/>
            <person name="Scheffler J.A."/>
            <person name="Scheffler B.E."/>
            <person name="Wendel J.F."/>
        </authorList>
    </citation>
    <scope>NUCLEOTIDE SEQUENCE [LARGE SCALE GENOMIC DNA]</scope>
    <source>
        <strain evidence="10">0</strain>
        <tissue evidence="10">Leaf</tissue>
    </source>
</reference>
<feature type="region of interest" description="Disordered" evidence="7">
    <location>
        <begin position="316"/>
        <end position="335"/>
    </location>
</feature>
<protein>
    <submittedName>
        <fullName evidence="10">Uncharacterized protein</fullName>
    </submittedName>
</protein>
<dbReference type="PANTHER" id="PTHR45614">
    <property type="entry name" value="MYB PROTEIN-RELATED"/>
    <property type="match status" value="1"/>
</dbReference>
<comment type="subcellular location">
    <subcellularLocation>
        <location evidence="1">Nucleus</location>
    </subcellularLocation>
</comment>
<dbReference type="PANTHER" id="PTHR45614:SF264">
    <property type="entry name" value="HOMEODOMAIN-RELATED"/>
    <property type="match status" value="1"/>
</dbReference>
<evidence type="ECO:0000313" key="10">
    <source>
        <dbReference type="EMBL" id="MBA0803478.1"/>
    </source>
</evidence>
<evidence type="ECO:0000256" key="4">
    <source>
        <dbReference type="ARBA" id="ARBA00023125"/>
    </source>
</evidence>
<feature type="domain" description="Myb-like" evidence="8">
    <location>
        <begin position="120"/>
        <end position="166"/>
    </location>
</feature>
<keyword evidence="6" id="KW-0539">Nucleus</keyword>
<dbReference type="EMBL" id="JABFAD010000007">
    <property type="protein sequence ID" value="MBA0803478.1"/>
    <property type="molecule type" value="Genomic_DNA"/>
</dbReference>
<dbReference type="SMART" id="SM00717">
    <property type="entry name" value="SANT"/>
    <property type="match status" value="2"/>
</dbReference>
<feature type="domain" description="Myb-like" evidence="8">
    <location>
        <begin position="167"/>
        <end position="217"/>
    </location>
</feature>
<comment type="caution">
    <text evidence="10">The sequence shown here is derived from an EMBL/GenBank/DDBJ whole genome shotgun (WGS) entry which is preliminary data.</text>
</comment>
<dbReference type="GO" id="GO:0000978">
    <property type="term" value="F:RNA polymerase II cis-regulatory region sequence-specific DNA binding"/>
    <property type="evidence" value="ECO:0007669"/>
    <property type="project" value="TreeGrafter"/>
</dbReference>
<keyword evidence="2" id="KW-0677">Repeat</keyword>
<gene>
    <name evidence="10" type="ORF">Gohar_013687</name>
</gene>
<evidence type="ECO:0000256" key="1">
    <source>
        <dbReference type="ARBA" id="ARBA00004123"/>
    </source>
</evidence>
<dbReference type="InterPro" id="IPR017930">
    <property type="entry name" value="Myb_dom"/>
</dbReference>
<feature type="domain" description="HTH myb-type" evidence="9">
    <location>
        <begin position="171"/>
        <end position="208"/>
    </location>
</feature>
<dbReference type="InterPro" id="IPR009057">
    <property type="entry name" value="Homeodomain-like_sf"/>
</dbReference>
<keyword evidence="3" id="KW-0805">Transcription regulation</keyword>
<dbReference type="PROSITE" id="PS51294">
    <property type="entry name" value="HTH_MYB"/>
    <property type="match status" value="2"/>
</dbReference>
<dbReference type="Gene3D" id="1.10.10.60">
    <property type="entry name" value="Homeodomain-like"/>
    <property type="match status" value="2"/>
</dbReference>
<evidence type="ECO:0000313" key="11">
    <source>
        <dbReference type="Proteomes" id="UP000593560"/>
    </source>
</evidence>
<evidence type="ECO:0000256" key="7">
    <source>
        <dbReference type="SAM" id="MobiDB-lite"/>
    </source>
</evidence>
<dbReference type="Pfam" id="PF13921">
    <property type="entry name" value="Myb_DNA-bind_6"/>
    <property type="match status" value="1"/>
</dbReference>
<dbReference type="PROSITE" id="PS50090">
    <property type="entry name" value="MYB_LIKE"/>
    <property type="match status" value="2"/>
</dbReference>
<name>A0A7J9H1J7_9ROSI</name>
<dbReference type="GO" id="GO:0005634">
    <property type="term" value="C:nucleus"/>
    <property type="evidence" value="ECO:0007669"/>
    <property type="project" value="UniProtKB-SubCell"/>
</dbReference>